<accession>A0A8H4RKI5</accession>
<dbReference type="EMBL" id="JAAMPI010000418">
    <property type="protein sequence ID" value="KAF4631700.1"/>
    <property type="molecule type" value="Genomic_DNA"/>
</dbReference>
<keyword evidence="2" id="KW-1185">Reference proteome</keyword>
<dbReference type="Proteomes" id="UP000566819">
    <property type="component" value="Unassembled WGS sequence"/>
</dbReference>
<comment type="caution">
    <text evidence="1">The sequence shown here is derived from an EMBL/GenBank/DDBJ whole genome shotgun (WGS) entry which is preliminary data.</text>
</comment>
<dbReference type="OrthoDB" id="3434383at2759"/>
<sequence length="472" mass="54502">MPSELFRARYRHLEPMAAVLHLELLNFLSLARVEYLKQGSEGHTSIPIPSRFKKEVEIGLFGEELEWLFNDRKYLFGIERHCWITLKLQAFSILRSSASQHPSRTWPATQTGVLLFSYEHMRSFAFLSWVLRQLRKDNEHVDEVFQEKKIIATKGGHFRQMVAKLYGFLVFNIQTPDVSTDTDISKNSDGYLAQIGLEDLIKKLKLALTKASLHPQCNSIEDSAVSAALYTRFSYLHQQKQQNFTSPTECLLGPFSVEEVIVVDYSQKVFALSTFRLYTGTRTWSLLKPQTFITVRGSSTLAENQNASFWTDIQTGMRHTVLQSTFFIPELTIRLIFTANNSTFQNPELMATLNTALGNFLPSRDKPRAVRMVLSKEELNERTEKVTRRDGLQCLYTDHEFDWVLKDYEEDLLRSIERVRDEVENGFLASRGAALLGLTRGLLPCEERQEALKRPWSWDNKRGSTYWYPEGL</sequence>
<organism evidence="1 2">
    <name type="scientific">Cudoniella acicularis</name>
    <dbReference type="NCBI Taxonomy" id="354080"/>
    <lineage>
        <taxon>Eukaryota</taxon>
        <taxon>Fungi</taxon>
        <taxon>Dikarya</taxon>
        <taxon>Ascomycota</taxon>
        <taxon>Pezizomycotina</taxon>
        <taxon>Leotiomycetes</taxon>
        <taxon>Helotiales</taxon>
        <taxon>Tricladiaceae</taxon>
        <taxon>Cudoniella</taxon>
    </lineage>
</organism>
<reference evidence="1 2" key="1">
    <citation type="submission" date="2020-03" db="EMBL/GenBank/DDBJ databases">
        <title>Draft Genome Sequence of Cudoniella acicularis.</title>
        <authorList>
            <person name="Buettner E."/>
            <person name="Kellner H."/>
        </authorList>
    </citation>
    <scope>NUCLEOTIDE SEQUENCE [LARGE SCALE GENOMIC DNA]</scope>
    <source>
        <strain evidence="1 2">DSM 108380</strain>
    </source>
</reference>
<gene>
    <name evidence="1" type="ORF">G7Y89_g6431</name>
</gene>
<name>A0A8H4RKI5_9HELO</name>
<evidence type="ECO:0000313" key="2">
    <source>
        <dbReference type="Proteomes" id="UP000566819"/>
    </source>
</evidence>
<proteinExistence type="predicted"/>
<protein>
    <submittedName>
        <fullName evidence="1">Uncharacterized protein</fullName>
    </submittedName>
</protein>
<dbReference type="AlphaFoldDB" id="A0A8H4RKI5"/>
<evidence type="ECO:0000313" key="1">
    <source>
        <dbReference type="EMBL" id="KAF4631700.1"/>
    </source>
</evidence>